<dbReference type="InterPro" id="IPR043129">
    <property type="entry name" value="ATPase_NBD"/>
</dbReference>
<keyword evidence="2" id="KW-0547">Nucleotide-binding</keyword>
<dbReference type="Proteomes" id="UP001501470">
    <property type="component" value="Unassembled WGS sequence"/>
</dbReference>
<comment type="similarity">
    <text evidence="1">Belongs to the heat shock protein 70 family.</text>
</comment>
<proteinExistence type="inferred from homology"/>
<dbReference type="Gene3D" id="3.30.420.40">
    <property type="match status" value="2"/>
</dbReference>
<evidence type="ECO:0000313" key="8">
    <source>
        <dbReference type="Proteomes" id="UP001501470"/>
    </source>
</evidence>
<evidence type="ECO:0000256" key="5">
    <source>
        <dbReference type="ARBA" id="ARBA00023186"/>
    </source>
</evidence>
<dbReference type="Gene3D" id="3.90.640.10">
    <property type="entry name" value="Actin, Chain A, domain 4"/>
    <property type="match status" value="1"/>
</dbReference>
<dbReference type="PRINTS" id="PR00301">
    <property type="entry name" value="HEATSHOCK70"/>
</dbReference>
<reference evidence="8" key="1">
    <citation type="journal article" date="2019" name="Int. J. Syst. Evol. Microbiol.">
        <title>The Global Catalogue of Microorganisms (GCM) 10K type strain sequencing project: providing services to taxonomists for standard genome sequencing and annotation.</title>
        <authorList>
            <consortium name="The Broad Institute Genomics Platform"/>
            <consortium name="The Broad Institute Genome Sequencing Center for Infectious Disease"/>
            <person name="Wu L."/>
            <person name="Ma J."/>
        </authorList>
    </citation>
    <scope>NUCLEOTIDE SEQUENCE [LARGE SCALE GENOMIC DNA]</scope>
    <source>
        <strain evidence="8">JCM 15933</strain>
    </source>
</reference>
<dbReference type="PANTHER" id="PTHR42749">
    <property type="entry name" value="CELL SHAPE-DETERMINING PROTEIN MREB"/>
    <property type="match status" value="1"/>
</dbReference>
<evidence type="ECO:0000256" key="2">
    <source>
        <dbReference type="ARBA" id="ARBA00022741"/>
    </source>
</evidence>
<keyword evidence="4" id="KW-0346">Stress response</keyword>
<keyword evidence="6" id="KW-0812">Transmembrane</keyword>
<name>A0ABP4MYY2_9ACTN</name>
<keyword evidence="8" id="KW-1185">Reference proteome</keyword>
<dbReference type="PANTHER" id="PTHR42749:SF1">
    <property type="entry name" value="CELL SHAPE-DETERMINING PROTEIN MREB"/>
    <property type="match status" value="1"/>
</dbReference>
<keyword evidence="3" id="KW-0067">ATP-binding</keyword>
<dbReference type="Pfam" id="PF00012">
    <property type="entry name" value="HSP70"/>
    <property type="match status" value="1"/>
</dbReference>
<sequence>MIPNGCPEPHGITGVAETVTAISTVWGVMRLGIDFGTSTTVAVLAVDGREPRPLLFDGSPLMPSAVCLDEGGGLVVGRDALHLGMASPGRLEPNPKRRVDEASVLLGDAEVPVTRLFEAVLDRAVAEAAGMSVGPLTDVVVTCPAAWGERRRQVLLGAAPAGARLVAEPVAAAHYFADVAGHRVPVGGTALVYDFGAGTFDASVVRRTEGGFELLATLGLDDTGGLDVDAAVFAHLRDVVPDPQGYWPRLANPKDALDRRVTQQVWDNVRTAKEMLSRLPSTLVHLPLFNVEVPLDRDTLGRLAEPVLRRTVGTSVEVLAVAGQPISSLAAVFLAGGSSRMPAVAAALDQALGIAPVVVDQPELAVAEGSLRGFDQPATTAPVPVTPAAPVPVERGAGGAAARAAAGWAEQAAIQTSGVAGATGVQPAPPVHQRKRDKGRLLLAGGAAVLLLLAGGGGAYAWSQRPDGVRAAALPVVLPTPSASPSPSVSPSPTVSVAAGLDPCLVGRWRQTSSEIHVNNGSKRQQFSGGAGIVQEFDGAGRMSYDANASQPYKATFDGASWTETFRGVVTGNYRILDGAVVLSGLSGEISWVIDRNGKRNNSGKGTLAVKPERYVCEATKLIQYGPDGDYTNELERIG</sequence>
<protein>
    <recommendedName>
        <fullName evidence="9">Hsp70 protein</fullName>
    </recommendedName>
</protein>
<organism evidence="7 8">
    <name type="scientific">Dactylosporangium maewongense</name>
    <dbReference type="NCBI Taxonomy" id="634393"/>
    <lineage>
        <taxon>Bacteria</taxon>
        <taxon>Bacillati</taxon>
        <taxon>Actinomycetota</taxon>
        <taxon>Actinomycetes</taxon>
        <taxon>Micromonosporales</taxon>
        <taxon>Micromonosporaceae</taxon>
        <taxon>Dactylosporangium</taxon>
    </lineage>
</organism>
<dbReference type="EMBL" id="BAAAQD010000022">
    <property type="protein sequence ID" value="GAA1552073.1"/>
    <property type="molecule type" value="Genomic_DNA"/>
</dbReference>
<dbReference type="PROSITE" id="PS01036">
    <property type="entry name" value="HSP70_3"/>
    <property type="match status" value="1"/>
</dbReference>
<gene>
    <name evidence="7" type="ORF">GCM10009827_085970</name>
</gene>
<evidence type="ECO:0008006" key="9">
    <source>
        <dbReference type="Google" id="ProtNLM"/>
    </source>
</evidence>
<evidence type="ECO:0000256" key="6">
    <source>
        <dbReference type="SAM" id="Phobius"/>
    </source>
</evidence>
<dbReference type="InterPro" id="IPR018181">
    <property type="entry name" value="Heat_shock_70_CS"/>
</dbReference>
<keyword evidence="6" id="KW-1133">Transmembrane helix</keyword>
<dbReference type="InterPro" id="IPR013126">
    <property type="entry name" value="Hsp_70_fam"/>
</dbReference>
<evidence type="ECO:0000256" key="4">
    <source>
        <dbReference type="ARBA" id="ARBA00023016"/>
    </source>
</evidence>
<keyword evidence="5" id="KW-0143">Chaperone</keyword>
<feature type="transmembrane region" description="Helical" evidence="6">
    <location>
        <begin position="441"/>
        <end position="462"/>
    </location>
</feature>
<dbReference type="SUPFAM" id="SSF53067">
    <property type="entry name" value="Actin-like ATPase domain"/>
    <property type="match status" value="2"/>
</dbReference>
<comment type="caution">
    <text evidence="7">The sequence shown here is derived from an EMBL/GenBank/DDBJ whole genome shotgun (WGS) entry which is preliminary data.</text>
</comment>
<evidence type="ECO:0000313" key="7">
    <source>
        <dbReference type="EMBL" id="GAA1552073.1"/>
    </source>
</evidence>
<keyword evidence="6" id="KW-0472">Membrane</keyword>
<accession>A0ABP4MYY2</accession>
<evidence type="ECO:0000256" key="1">
    <source>
        <dbReference type="ARBA" id="ARBA00007381"/>
    </source>
</evidence>
<evidence type="ECO:0000256" key="3">
    <source>
        <dbReference type="ARBA" id="ARBA00022840"/>
    </source>
</evidence>